<evidence type="ECO:0000313" key="3">
    <source>
        <dbReference type="Proteomes" id="UP000054561"/>
    </source>
</evidence>
<dbReference type="OrthoDB" id="378605at2759"/>
<dbReference type="RefSeq" id="XP_012334219.1">
    <property type="nucleotide sequence ID" value="XM_012478796.1"/>
</dbReference>
<feature type="compositionally biased region" description="Basic and acidic residues" evidence="1">
    <location>
        <begin position="63"/>
        <end position="73"/>
    </location>
</feature>
<feature type="region of interest" description="Disordered" evidence="1">
    <location>
        <begin position="63"/>
        <end position="116"/>
    </location>
</feature>
<dbReference type="AlphaFoldDB" id="A0A0D9QPV4"/>
<feature type="compositionally biased region" description="Basic and acidic residues" evidence="1">
    <location>
        <begin position="257"/>
        <end position="280"/>
    </location>
</feature>
<dbReference type="EMBL" id="KQ001654">
    <property type="protein sequence ID" value="KJP89074.1"/>
    <property type="molecule type" value="Genomic_DNA"/>
</dbReference>
<feature type="region of interest" description="Disordered" evidence="1">
    <location>
        <begin position="538"/>
        <end position="575"/>
    </location>
</feature>
<keyword evidence="3" id="KW-1185">Reference proteome</keyword>
<evidence type="ECO:0000313" key="2">
    <source>
        <dbReference type="EMBL" id="KJP89074.1"/>
    </source>
</evidence>
<feature type="compositionally biased region" description="Basic and acidic residues" evidence="1">
    <location>
        <begin position="130"/>
        <end position="142"/>
    </location>
</feature>
<evidence type="ECO:0000256" key="1">
    <source>
        <dbReference type="SAM" id="MobiDB-lite"/>
    </source>
</evidence>
<dbReference type="Proteomes" id="UP000054561">
    <property type="component" value="Unassembled WGS sequence"/>
</dbReference>
<proteinExistence type="predicted"/>
<feature type="compositionally biased region" description="Basic and acidic residues" evidence="1">
    <location>
        <begin position="164"/>
        <end position="182"/>
    </location>
</feature>
<reference evidence="2 3" key="1">
    <citation type="submission" date="2014-03" db="EMBL/GenBank/DDBJ databases">
        <title>The Genome Sequence of Plasmodium fragile nilgiri.</title>
        <authorList>
            <consortium name="The Broad Institute Genomics Platform"/>
            <consortium name="The Broad Institute Genome Sequencing Center for Infectious Disease"/>
            <person name="Neafsey D."/>
            <person name="Duraisingh M."/>
            <person name="Young S.K."/>
            <person name="Zeng Q."/>
            <person name="Gargeya S."/>
            <person name="Abouelleil A."/>
            <person name="Alvarado L."/>
            <person name="Chapman S.B."/>
            <person name="Gainer-Dewar J."/>
            <person name="Goldberg J."/>
            <person name="Griggs A."/>
            <person name="Gujja S."/>
            <person name="Hansen M."/>
            <person name="Howarth C."/>
            <person name="Imamovic A."/>
            <person name="Larimer J."/>
            <person name="Pearson M."/>
            <person name="Poon T.W."/>
            <person name="Priest M."/>
            <person name="Roberts A."/>
            <person name="Saif S."/>
            <person name="Shea T."/>
            <person name="Sykes S."/>
            <person name="Wortman J."/>
            <person name="Nusbaum C."/>
            <person name="Birren B."/>
        </authorList>
    </citation>
    <scope>NUCLEOTIDE SEQUENCE [LARGE SCALE GENOMIC DNA]</scope>
    <source>
        <strain evidence="3">nilgiri</strain>
    </source>
</reference>
<name>A0A0D9QPV4_PLAFR</name>
<feature type="compositionally biased region" description="Basic and acidic residues" evidence="1">
    <location>
        <begin position="240"/>
        <end position="249"/>
    </location>
</feature>
<protein>
    <submittedName>
        <fullName evidence="2">Uncharacterized protein</fullName>
    </submittedName>
</protein>
<feature type="region of interest" description="Disordered" evidence="1">
    <location>
        <begin position="128"/>
        <end position="285"/>
    </location>
</feature>
<gene>
    <name evidence="2" type="ORF">AK88_01160</name>
</gene>
<feature type="compositionally biased region" description="Acidic residues" evidence="1">
    <location>
        <begin position="226"/>
        <end position="239"/>
    </location>
</feature>
<dbReference type="OMA" id="RKKCIIK"/>
<feature type="compositionally biased region" description="Basic and acidic residues" evidence="1">
    <location>
        <begin position="467"/>
        <end position="478"/>
    </location>
</feature>
<sequence length="698" mass="78053">MVDLYKKPKNISIGMYYTKDYIGRRRSNNYYYGYSHKYGGYYNYYNKLHNHKKGYYYESQQGETHKEKLKEENGDIVPVSDPPKDANGSDKTESKNRKAEKETEKDDEVAGRDKKKETSRKKCVIKILKRPTEAVSKEEGKRKSLMGGEKGSLEETQKKKKKEKEKTKENGSEDAKECVEQKSKKKKKEREGTSTRKSKKVKDGFKFTSTQELFNLLLKDVKNNSPDEEEEEDDYDEDEMAKQAGEKKGATSAAGLKDTHPGRNDHVAEQNNYGEDKITNKNEQQGKSIIIKGKEGNHSSDVPKMSDKIIEAKDKGTNECRKNSAAQMTKATEGGGVSANGKESIITLKGKKGVTGGSNKYNYQINIGSNISRGRKIKKIIKNFENGKYYYTGSRKDLAAGAANGFGGAGYYLKYATSKYPNFTTSCSFLSHSSKMGLCKHKSLNSRLVNNLSGGAGGGGAMGAGQRNEEGRRSGKKEEEEGFFAVPIYMRSPKPEQIPIPVYLSEVNDQAGVRVAAIEATPETADAKANIKESVNVDGKETADAANVQSRKTKSKGQSQNVKTAPNGNVHNIKDSQNVANFTKKNVEKKKNKNKSFVSKNYMAFNQEQNHSNKHGYDFVNTGNVKNSKVYNVHALHSSYVKAANYNNGCNVHGTGKNLRMEKYFHNKKYYKVKAYLSDNNHRSKNLNPLKEVKIAVY</sequence>
<feature type="compositionally biased region" description="Basic and acidic residues" evidence="1">
    <location>
        <begin position="82"/>
        <end position="116"/>
    </location>
</feature>
<dbReference type="GeneID" id="24266474"/>
<dbReference type="VEuPathDB" id="PlasmoDB:AK88_01160"/>
<accession>A0A0D9QPV4</accession>
<feature type="region of interest" description="Disordered" evidence="1">
    <location>
        <begin position="456"/>
        <end position="478"/>
    </location>
</feature>
<organism evidence="2 3">
    <name type="scientific">Plasmodium fragile</name>
    <dbReference type="NCBI Taxonomy" id="5857"/>
    <lineage>
        <taxon>Eukaryota</taxon>
        <taxon>Sar</taxon>
        <taxon>Alveolata</taxon>
        <taxon>Apicomplexa</taxon>
        <taxon>Aconoidasida</taxon>
        <taxon>Haemosporida</taxon>
        <taxon>Plasmodiidae</taxon>
        <taxon>Plasmodium</taxon>
        <taxon>Plasmodium (Plasmodium)</taxon>
    </lineage>
</organism>
<feature type="compositionally biased region" description="Polar residues" evidence="1">
    <location>
        <begin position="556"/>
        <end position="575"/>
    </location>
</feature>